<dbReference type="Gene3D" id="3.40.50.300">
    <property type="entry name" value="P-loop containing nucleotide triphosphate hydrolases"/>
    <property type="match status" value="2"/>
</dbReference>
<dbReference type="PANTHER" id="PTHR11070:SF3">
    <property type="entry name" value="DNA 3'-5' HELICASE"/>
    <property type="match status" value="1"/>
</dbReference>
<comment type="caution">
    <text evidence="5">Lacks conserved residue(s) required for the propagation of feature annotation.</text>
</comment>
<comment type="caution">
    <text evidence="7">The sequence shown here is derived from an EMBL/GenBank/DDBJ whole genome shotgun (WGS) entry which is preliminary data.</text>
</comment>
<dbReference type="InterPro" id="IPR014016">
    <property type="entry name" value="UvrD-like_ATP-bd"/>
</dbReference>
<dbReference type="PANTHER" id="PTHR11070">
    <property type="entry name" value="UVRD / RECB / PCRA DNA HELICASE FAMILY MEMBER"/>
    <property type="match status" value="1"/>
</dbReference>
<reference evidence="7 8" key="1">
    <citation type="submission" date="2022-03" db="EMBL/GenBank/DDBJ databases">
        <authorList>
            <person name="Brunel B."/>
        </authorList>
    </citation>
    <scope>NUCLEOTIDE SEQUENCE [LARGE SCALE GENOMIC DNA]</scope>
    <source>
        <strain evidence="7">STM5069sample</strain>
    </source>
</reference>
<dbReference type="InterPro" id="IPR027417">
    <property type="entry name" value="P-loop_NTPase"/>
</dbReference>
<evidence type="ECO:0000256" key="4">
    <source>
        <dbReference type="ARBA" id="ARBA00022840"/>
    </source>
</evidence>
<sequence length="146" mass="16617">MQLRELFASHVETKQAQNVLDYDDLLLYWAQTVSDPLLAADIGGRFDHVLVDEYQDTNRLQASILIALKPGGRGLTVVGDDGQSIYSFRAASVRTKNLWTERQSAERPRLVTVRDETEQARYIVEHVLENREVGTTLKQQAVLFRT</sequence>
<keyword evidence="2 5" id="KW-0378">Hydrolase</keyword>
<dbReference type="PROSITE" id="PS51198">
    <property type="entry name" value="UVRD_HELICASE_ATP_BIND"/>
    <property type="match status" value="1"/>
</dbReference>
<organism evidence="7 8">
    <name type="scientific">Mesorhizobium escarrei</name>
    <dbReference type="NCBI Taxonomy" id="666018"/>
    <lineage>
        <taxon>Bacteria</taxon>
        <taxon>Pseudomonadati</taxon>
        <taxon>Pseudomonadota</taxon>
        <taxon>Alphaproteobacteria</taxon>
        <taxon>Hyphomicrobiales</taxon>
        <taxon>Phyllobacteriaceae</taxon>
        <taxon>Mesorhizobium</taxon>
    </lineage>
</organism>
<dbReference type="EC" id="3.6.4.12" evidence="7"/>
<name>A0ABM9EFR6_9HYPH</name>
<evidence type="ECO:0000256" key="2">
    <source>
        <dbReference type="ARBA" id="ARBA00022801"/>
    </source>
</evidence>
<feature type="domain" description="UvrD-like helicase ATP-binding" evidence="6">
    <location>
        <begin position="1"/>
        <end position="117"/>
    </location>
</feature>
<protein>
    <submittedName>
        <fullName evidence="7">DNA helicase</fullName>
        <ecNumber evidence="7">3.6.4.12</ecNumber>
    </submittedName>
</protein>
<keyword evidence="8" id="KW-1185">Reference proteome</keyword>
<evidence type="ECO:0000313" key="7">
    <source>
        <dbReference type="EMBL" id="CAH2408208.1"/>
    </source>
</evidence>
<proteinExistence type="predicted"/>
<dbReference type="Gene3D" id="1.10.3170.10">
    <property type="entry name" value="Recbcd, chain B, domain 2"/>
    <property type="match status" value="1"/>
</dbReference>
<keyword evidence="4 5" id="KW-0067">ATP-binding</keyword>
<dbReference type="GO" id="GO:0003678">
    <property type="term" value="F:DNA helicase activity"/>
    <property type="evidence" value="ECO:0007669"/>
    <property type="project" value="UniProtKB-EC"/>
</dbReference>
<accession>A0ABM9EFR6</accession>
<gene>
    <name evidence="7" type="ORF">MES5069_660012</name>
</gene>
<dbReference type="SUPFAM" id="SSF52540">
    <property type="entry name" value="P-loop containing nucleoside triphosphate hydrolases"/>
    <property type="match status" value="1"/>
</dbReference>
<evidence type="ECO:0000256" key="5">
    <source>
        <dbReference type="PROSITE-ProRule" id="PRU00560"/>
    </source>
</evidence>
<keyword evidence="1 5" id="KW-0547">Nucleotide-binding</keyword>
<evidence type="ECO:0000256" key="1">
    <source>
        <dbReference type="ARBA" id="ARBA00022741"/>
    </source>
</evidence>
<evidence type="ECO:0000313" key="8">
    <source>
        <dbReference type="Proteomes" id="UP001153050"/>
    </source>
</evidence>
<dbReference type="Proteomes" id="UP001153050">
    <property type="component" value="Unassembled WGS sequence"/>
</dbReference>
<keyword evidence="3 5" id="KW-0347">Helicase</keyword>
<dbReference type="Pfam" id="PF00580">
    <property type="entry name" value="UvrD-helicase"/>
    <property type="match status" value="1"/>
</dbReference>
<evidence type="ECO:0000256" key="3">
    <source>
        <dbReference type="ARBA" id="ARBA00022806"/>
    </source>
</evidence>
<dbReference type="GO" id="GO:0016787">
    <property type="term" value="F:hydrolase activity"/>
    <property type="evidence" value="ECO:0007669"/>
    <property type="project" value="UniProtKB-KW"/>
</dbReference>
<dbReference type="InterPro" id="IPR000212">
    <property type="entry name" value="DNA_helicase_UvrD/REP"/>
</dbReference>
<dbReference type="EMBL" id="CAKXZT010000164">
    <property type="protein sequence ID" value="CAH2408208.1"/>
    <property type="molecule type" value="Genomic_DNA"/>
</dbReference>
<evidence type="ECO:0000259" key="6">
    <source>
        <dbReference type="PROSITE" id="PS51198"/>
    </source>
</evidence>